<protein>
    <submittedName>
        <fullName evidence="2">Polysaccharide pyruvyl transferase family protein</fullName>
    </submittedName>
</protein>
<organism evidence="2 3">
    <name type="scientific">Vibrio diabolicus</name>
    <dbReference type="NCBI Taxonomy" id="50719"/>
    <lineage>
        <taxon>Bacteria</taxon>
        <taxon>Pseudomonadati</taxon>
        <taxon>Pseudomonadota</taxon>
        <taxon>Gammaproteobacteria</taxon>
        <taxon>Vibrionales</taxon>
        <taxon>Vibrionaceae</taxon>
        <taxon>Vibrio</taxon>
        <taxon>Vibrio diabolicus subgroup</taxon>
    </lineage>
</organism>
<evidence type="ECO:0000313" key="3">
    <source>
        <dbReference type="Proteomes" id="UP000283878"/>
    </source>
</evidence>
<dbReference type="EMBL" id="PKPZ01000001">
    <property type="protein sequence ID" value="RPB43091.1"/>
    <property type="molecule type" value="Genomic_DNA"/>
</dbReference>
<accession>A0AAX1XU15</accession>
<keyword evidence="2" id="KW-0808">Transferase</keyword>
<sequence length="280" mass="31440">MVKNYKGFRGFVKRLSYKYDKSQEVDATKEVALHWWNGRVNFGDVVNKFIVEKLSGKSAIWSSDKSDKEHYLVIGSVLQSSNDNAIVWGSGIISDRKTPLFKPKKVHAVRGPKTRDILIARGIECPEIYGDPALVLPTLIQPNEAESAYKLGIIPHYNNKNDAFFKQNFPDDVKVIDIETDDVQAFIDDIASCELIVSSSLHGIIIADAYGVPAHHISFDDTVEGGEFKFFDYYLSVGRECNLPIKVSSSTSIEELCELPKSYDIKIDIQPLLDSCPFKQ</sequence>
<dbReference type="Pfam" id="PF04230">
    <property type="entry name" value="PS_pyruv_trans"/>
    <property type="match status" value="1"/>
</dbReference>
<dbReference type="InterPro" id="IPR007345">
    <property type="entry name" value="Polysacch_pyruvyl_Trfase"/>
</dbReference>
<evidence type="ECO:0000313" key="2">
    <source>
        <dbReference type="EMBL" id="RPB43091.1"/>
    </source>
</evidence>
<reference evidence="2 3" key="1">
    <citation type="journal article" date="2018" name="AMB Express">
        <title>Occurrence and significance of pathogenicity and fitness islands in environmental vibrios.</title>
        <authorList>
            <person name="Klein S."/>
            <person name="Pipes S."/>
            <person name="Lovell C.R."/>
        </authorList>
    </citation>
    <scope>NUCLEOTIDE SEQUENCE [LARGE SCALE GENOMIC DNA]</scope>
    <source>
        <strain evidence="2 3">JBS-8-11-1</strain>
    </source>
</reference>
<feature type="domain" description="Polysaccharide pyruvyl transferase" evidence="1">
    <location>
        <begin position="70"/>
        <end position="220"/>
    </location>
</feature>
<dbReference type="Proteomes" id="UP000283878">
    <property type="component" value="Unassembled WGS sequence"/>
</dbReference>
<name>A0AAX1XU15_9VIBR</name>
<comment type="caution">
    <text evidence="2">The sequence shown here is derived from an EMBL/GenBank/DDBJ whole genome shotgun (WGS) entry which is preliminary data.</text>
</comment>
<evidence type="ECO:0000259" key="1">
    <source>
        <dbReference type="Pfam" id="PF04230"/>
    </source>
</evidence>
<dbReference type="AlphaFoldDB" id="A0AAX1XU15"/>
<gene>
    <name evidence="2" type="ORF">CYQ91_00925</name>
</gene>
<dbReference type="RefSeq" id="WP_124007361.1">
    <property type="nucleotide sequence ID" value="NZ_JAMQRF010000041.1"/>
</dbReference>
<dbReference type="GO" id="GO:0016740">
    <property type="term" value="F:transferase activity"/>
    <property type="evidence" value="ECO:0007669"/>
    <property type="project" value="UniProtKB-KW"/>
</dbReference>
<proteinExistence type="predicted"/>